<dbReference type="GO" id="GO:0015631">
    <property type="term" value="F:tubulin binding"/>
    <property type="evidence" value="ECO:0007669"/>
    <property type="project" value="InterPro"/>
</dbReference>
<comment type="similarity">
    <text evidence="2">Belongs to the TBCC family.</text>
</comment>
<dbReference type="PROSITE" id="PS51329">
    <property type="entry name" value="C_CAP_COFACTOR_C"/>
    <property type="match status" value="1"/>
</dbReference>
<evidence type="ECO:0000256" key="3">
    <source>
        <dbReference type="ARBA" id="ARBA00022490"/>
    </source>
</evidence>
<evidence type="ECO:0000256" key="5">
    <source>
        <dbReference type="ARBA" id="ARBA00023186"/>
    </source>
</evidence>
<comment type="caution">
    <text evidence="8">The sequence shown here is derived from an EMBL/GenBank/DDBJ whole genome shotgun (WGS) entry which is preliminary data.</text>
</comment>
<reference evidence="8 9" key="1">
    <citation type="journal article" date="2019" name="PLoS Biol.">
        <title>Sex chromosomes control vertical transmission of feminizing Wolbachia symbionts in an isopod.</title>
        <authorList>
            <person name="Becking T."/>
            <person name="Chebbi M.A."/>
            <person name="Giraud I."/>
            <person name="Moumen B."/>
            <person name="Laverre T."/>
            <person name="Caubet Y."/>
            <person name="Peccoud J."/>
            <person name="Gilbert C."/>
            <person name="Cordaux R."/>
        </authorList>
    </citation>
    <scope>NUCLEOTIDE SEQUENCE [LARGE SCALE GENOMIC DNA]</scope>
    <source>
        <strain evidence="8">ANa2</strain>
        <tissue evidence="8">Whole body excluding digestive tract and cuticle</tissue>
    </source>
</reference>
<dbReference type="Proteomes" id="UP000326759">
    <property type="component" value="Unassembled WGS sequence"/>
</dbReference>
<evidence type="ECO:0000256" key="6">
    <source>
        <dbReference type="ARBA" id="ARBA00026055"/>
    </source>
</evidence>
<dbReference type="Gene3D" id="2.160.20.70">
    <property type="match status" value="1"/>
</dbReference>
<organism evidence="8 9">
    <name type="scientific">Armadillidium nasatum</name>
    <dbReference type="NCBI Taxonomy" id="96803"/>
    <lineage>
        <taxon>Eukaryota</taxon>
        <taxon>Metazoa</taxon>
        <taxon>Ecdysozoa</taxon>
        <taxon>Arthropoda</taxon>
        <taxon>Crustacea</taxon>
        <taxon>Multicrustacea</taxon>
        <taxon>Malacostraca</taxon>
        <taxon>Eumalacostraca</taxon>
        <taxon>Peracarida</taxon>
        <taxon>Isopoda</taxon>
        <taxon>Oniscidea</taxon>
        <taxon>Crinocheta</taxon>
        <taxon>Armadillidiidae</taxon>
        <taxon>Armadillidium</taxon>
    </lineage>
</organism>
<dbReference type="InterPro" id="IPR006599">
    <property type="entry name" value="CARP_motif"/>
</dbReference>
<keyword evidence="3" id="KW-0963">Cytoplasm</keyword>
<dbReference type="Gene3D" id="1.20.58.1250">
    <property type="entry name" value="Tubulin Binding Cofactor C, N-terminal domain"/>
    <property type="match status" value="1"/>
</dbReference>
<dbReference type="InterPro" id="IPR031925">
    <property type="entry name" value="TBCC_N"/>
</dbReference>
<dbReference type="InterPro" id="IPR038397">
    <property type="entry name" value="TBCC_N_sf"/>
</dbReference>
<dbReference type="EMBL" id="SEYY01014718">
    <property type="protein sequence ID" value="KAB7500228.1"/>
    <property type="molecule type" value="Genomic_DNA"/>
</dbReference>
<dbReference type="PANTHER" id="PTHR15139">
    <property type="entry name" value="TUBULIN FOLDING COFACTOR C"/>
    <property type="match status" value="1"/>
</dbReference>
<protein>
    <submittedName>
        <fullName evidence="8">Tubulin-specific chaperone C</fullName>
    </submittedName>
</protein>
<sequence>MSFSSNEAVIALGERIKQRSESLALTSEQRKAKREINTSENEKSDYFIDNFSILKKNIEKKLQNSTSVEKSQIVDYLDGLVNDIAKMQKFLNESSMFLPSFQIKVAQETINVTNDTVQDCINKLQPKKKFGFRNKRNETPKQKSVNVLNTDTTDNKNVSQTSTILNQHFREKLFFGFKDIKGETLTKTAEELKNRQLNLLNLTSCKVIALGNLSSMQVSNLKDCTVVVGPNSRSAFIKDCSNCVFVLACQQVRIHNTQDTKFYLHVTGSAIIENCENVSFGPYTLDYDEKEKHFEESGLSKDVNKWRNIEDFRWLNENEKSPNFTLIDEEDWERDWL</sequence>
<dbReference type="InterPro" id="IPR016098">
    <property type="entry name" value="CAP/MinC_C"/>
</dbReference>
<dbReference type="GO" id="GO:0007021">
    <property type="term" value="P:tubulin complex assembly"/>
    <property type="evidence" value="ECO:0007669"/>
    <property type="project" value="TreeGrafter"/>
</dbReference>
<proteinExistence type="inferred from homology"/>
<dbReference type="AlphaFoldDB" id="A0A5N5T2V4"/>
<dbReference type="Pfam" id="PF07986">
    <property type="entry name" value="TBCC"/>
    <property type="match status" value="1"/>
</dbReference>
<dbReference type="GO" id="GO:0007023">
    <property type="term" value="P:post-chaperonin tubulin folding pathway"/>
    <property type="evidence" value="ECO:0007669"/>
    <property type="project" value="InterPro"/>
</dbReference>
<keyword evidence="5" id="KW-0143">Chaperone</keyword>
<dbReference type="Pfam" id="PF16752">
    <property type="entry name" value="TBCC_N"/>
    <property type="match status" value="1"/>
</dbReference>
<name>A0A5N5T2V4_9CRUS</name>
<feature type="domain" description="C-CAP/cofactor C-like" evidence="7">
    <location>
        <begin position="140"/>
        <end position="314"/>
    </location>
</feature>
<comment type="subunit">
    <text evidence="6">Supercomplex made of cofactors A to E. Cofactors A and D function by capturing and stabilizing tubulin in a quasi-native conformation. Cofactor E binds to the cofactor D-tubulin complex; interaction with cofactor C then causes the release of tubulin polypeptides that are committed to the native state.</text>
</comment>
<dbReference type="GO" id="GO:0005737">
    <property type="term" value="C:cytoplasm"/>
    <property type="evidence" value="ECO:0007669"/>
    <property type="project" value="UniProtKB-SubCell"/>
</dbReference>
<comment type="subcellular location">
    <subcellularLocation>
        <location evidence="1">Cytoplasm</location>
    </subcellularLocation>
</comment>
<gene>
    <name evidence="8" type="primary">TBCC</name>
    <name evidence="8" type="ORF">Anas_14322</name>
</gene>
<evidence type="ECO:0000256" key="1">
    <source>
        <dbReference type="ARBA" id="ARBA00004496"/>
    </source>
</evidence>
<evidence type="ECO:0000259" key="7">
    <source>
        <dbReference type="PROSITE" id="PS51329"/>
    </source>
</evidence>
<dbReference type="PANTHER" id="PTHR15139:SF0">
    <property type="entry name" value="TUBULIN-SPECIFIC CHAPERONE C"/>
    <property type="match status" value="1"/>
</dbReference>
<evidence type="ECO:0000313" key="8">
    <source>
        <dbReference type="EMBL" id="KAB7500228.1"/>
    </source>
</evidence>
<accession>A0A5N5T2V4</accession>
<dbReference type="OrthoDB" id="194775at2759"/>
<evidence type="ECO:0000256" key="2">
    <source>
        <dbReference type="ARBA" id="ARBA00008848"/>
    </source>
</evidence>
<keyword evidence="9" id="KW-1185">Reference proteome</keyword>
<dbReference type="InterPro" id="IPR027684">
    <property type="entry name" value="TBCC"/>
</dbReference>
<dbReference type="SMART" id="SM00673">
    <property type="entry name" value="CARP"/>
    <property type="match status" value="2"/>
</dbReference>
<evidence type="ECO:0000313" key="9">
    <source>
        <dbReference type="Proteomes" id="UP000326759"/>
    </source>
</evidence>
<dbReference type="InterPro" id="IPR012945">
    <property type="entry name" value="Tubulin-bd_cofactor_C_dom"/>
</dbReference>
<dbReference type="InterPro" id="IPR017901">
    <property type="entry name" value="C-CAP_CF_C-like"/>
</dbReference>
<evidence type="ECO:0000256" key="4">
    <source>
        <dbReference type="ARBA" id="ARBA00022990"/>
    </source>
</evidence>
<keyword evidence="4" id="KW-0007">Acetylation</keyword>